<keyword evidence="8" id="KW-1185">Reference proteome</keyword>
<dbReference type="SUPFAM" id="SSF50199">
    <property type="entry name" value="Staphylococcal nuclease"/>
    <property type="match status" value="1"/>
</dbReference>
<dbReference type="Proteomes" id="UP000012283">
    <property type="component" value="Unassembled WGS sequence"/>
</dbReference>
<evidence type="ECO:0000256" key="4">
    <source>
        <dbReference type="SAM" id="MobiDB-lite"/>
    </source>
</evidence>
<comment type="caution">
    <text evidence="7">The sequence shown here is derived from an EMBL/GenBank/DDBJ whole genome shotgun (WGS) entry which is preliminary data.</text>
</comment>
<dbReference type="GO" id="GO:0003676">
    <property type="term" value="F:nucleic acid binding"/>
    <property type="evidence" value="ECO:0007669"/>
    <property type="project" value="InterPro"/>
</dbReference>
<dbReference type="InterPro" id="IPR002071">
    <property type="entry name" value="Thermonucl_AS"/>
</dbReference>
<dbReference type="GO" id="GO:0004519">
    <property type="term" value="F:endonuclease activity"/>
    <property type="evidence" value="ECO:0007669"/>
    <property type="project" value="UniProtKB-KW"/>
</dbReference>
<dbReference type="PROSITE" id="PS01123">
    <property type="entry name" value="TNASE_1"/>
    <property type="match status" value="1"/>
</dbReference>
<protein>
    <submittedName>
        <fullName evidence="7">Nuclease</fullName>
    </submittedName>
</protein>
<feature type="region of interest" description="Disordered" evidence="4">
    <location>
        <begin position="28"/>
        <end position="53"/>
    </location>
</feature>
<dbReference type="AlphaFoldDB" id="N4WA99"/>
<evidence type="ECO:0000313" key="7">
    <source>
        <dbReference type="EMBL" id="ENH97228.1"/>
    </source>
</evidence>
<evidence type="ECO:0000259" key="6">
    <source>
        <dbReference type="PROSITE" id="PS50830"/>
    </source>
</evidence>
<keyword evidence="2" id="KW-0255">Endonuclease</keyword>
<dbReference type="RefSeq" id="WP_003466938.1">
    <property type="nucleotide sequence ID" value="NZ_APML01000021.1"/>
</dbReference>
<proteinExistence type="predicted"/>
<evidence type="ECO:0000256" key="5">
    <source>
        <dbReference type="SAM" id="SignalP"/>
    </source>
</evidence>
<accession>N4WA99</accession>
<dbReference type="PROSITE" id="PS50830">
    <property type="entry name" value="TNASE_3"/>
    <property type="match status" value="1"/>
</dbReference>
<keyword evidence="1" id="KW-0540">Nuclease</keyword>
<dbReference type="Pfam" id="PF00565">
    <property type="entry name" value="SNase"/>
    <property type="match status" value="1"/>
</dbReference>
<sequence length="249" mass="27812">MNSARLFGILCLVPLLLTGCGTATEDTNQAEVSHQTQHQNHETTQKIPPSSENENVITAQVTRVVDGDTIEVNRNGNEERVRLLLVDTPETKHPDLPVQPFGPEASAFAKEILTGENVQLEFDGPKRDHYDRLLAYIWINGENFNKRLLEEGLARYAYVYDPPYTHADDMMKAQNRAKEAEKGIWSIDNYVHEEGFQQNGETDADTSEHTQASYSNCSEARKAGVTPLYEGDEGYGTHLDRDGDGVACE</sequence>
<gene>
    <name evidence="7" type="ORF">J416_06572</name>
</gene>
<dbReference type="OrthoDB" id="4376109at2"/>
<dbReference type="SMART" id="SM00318">
    <property type="entry name" value="SNc"/>
    <property type="match status" value="1"/>
</dbReference>
<evidence type="ECO:0000313" key="8">
    <source>
        <dbReference type="Proteomes" id="UP000012283"/>
    </source>
</evidence>
<organism evidence="7 8">
    <name type="scientific">Gracilibacillus halophilus YIM-C55.5</name>
    <dbReference type="NCBI Taxonomy" id="1308866"/>
    <lineage>
        <taxon>Bacteria</taxon>
        <taxon>Bacillati</taxon>
        <taxon>Bacillota</taxon>
        <taxon>Bacilli</taxon>
        <taxon>Bacillales</taxon>
        <taxon>Bacillaceae</taxon>
        <taxon>Gracilibacillus</taxon>
    </lineage>
</organism>
<dbReference type="Pfam" id="PF05901">
    <property type="entry name" value="Excalibur"/>
    <property type="match status" value="1"/>
</dbReference>
<dbReference type="EMBL" id="APML01000021">
    <property type="protein sequence ID" value="ENH97228.1"/>
    <property type="molecule type" value="Genomic_DNA"/>
</dbReference>
<keyword evidence="3" id="KW-0378">Hydrolase</keyword>
<dbReference type="STRING" id="1308866.J416_06572"/>
<feature type="region of interest" description="Disordered" evidence="4">
    <location>
        <begin position="228"/>
        <end position="249"/>
    </location>
</feature>
<keyword evidence="5" id="KW-0732">Signal</keyword>
<evidence type="ECO:0000256" key="1">
    <source>
        <dbReference type="ARBA" id="ARBA00022722"/>
    </source>
</evidence>
<dbReference type="SMART" id="SM00894">
    <property type="entry name" value="Excalibur"/>
    <property type="match status" value="1"/>
</dbReference>
<dbReference type="PANTHER" id="PTHR12302">
    <property type="entry name" value="EBNA2 BINDING PROTEIN P100"/>
    <property type="match status" value="1"/>
</dbReference>
<evidence type="ECO:0000256" key="2">
    <source>
        <dbReference type="ARBA" id="ARBA00022759"/>
    </source>
</evidence>
<dbReference type="PATRIC" id="fig|1308866.3.peg.1326"/>
<name>N4WA99_9BACI</name>
<dbReference type="InterPro" id="IPR008613">
    <property type="entry name" value="Excalibur_Ca-bd_domain"/>
</dbReference>
<dbReference type="Gene3D" id="2.40.50.90">
    <property type="match status" value="1"/>
</dbReference>
<dbReference type="PROSITE" id="PS51257">
    <property type="entry name" value="PROKAR_LIPOPROTEIN"/>
    <property type="match status" value="1"/>
</dbReference>
<dbReference type="eggNOG" id="COG1525">
    <property type="taxonomic scope" value="Bacteria"/>
</dbReference>
<evidence type="ECO:0000256" key="3">
    <source>
        <dbReference type="ARBA" id="ARBA00022801"/>
    </source>
</evidence>
<feature type="signal peptide" evidence="5">
    <location>
        <begin position="1"/>
        <end position="23"/>
    </location>
</feature>
<dbReference type="CDD" id="cd00175">
    <property type="entry name" value="SNc"/>
    <property type="match status" value="1"/>
</dbReference>
<dbReference type="InterPro" id="IPR035437">
    <property type="entry name" value="SNase_OB-fold_sf"/>
</dbReference>
<reference evidence="7 8" key="1">
    <citation type="submission" date="2013-03" db="EMBL/GenBank/DDBJ databases">
        <title>Draft genome sequence of Gracibacillus halophilus YIM-C55.5, a moderately halophilic and thermophilic organism from the Xiaochaidamu salt lake.</title>
        <authorList>
            <person name="Sugumar T."/>
            <person name="Polireddy D.R."/>
            <person name="Antony A."/>
            <person name="Madhava Y.R."/>
            <person name="Sivakumar N."/>
        </authorList>
    </citation>
    <scope>NUCLEOTIDE SEQUENCE [LARGE SCALE GENOMIC DNA]</scope>
    <source>
        <strain evidence="7 8">YIM-C55.5</strain>
    </source>
</reference>
<feature type="chain" id="PRO_5039153803" evidence="5">
    <location>
        <begin position="24"/>
        <end position="249"/>
    </location>
</feature>
<feature type="region of interest" description="Disordered" evidence="4">
    <location>
        <begin position="198"/>
        <end position="217"/>
    </location>
</feature>
<feature type="domain" description="TNase-like" evidence="6">
    <location>
        <begin position="55"/>
        <end position="187"/>
    </location>
</feature>
<feature type="compositionally biased region" description="Basic and acidic residues" evidence="4">
    <location>
        <begin position="238"/>
        <end position="249"/>
    </location>
</feature>
<dbReference type="InterPro" id="IPR016071">
    <property type="entry name" value="Staphylococal_nuclease_OB-fold"/>
</dbReference>
<dbReference type="GO" id="GO:0016787">
    <property type="term" value="F:hydrolase activity"/>
    <property type="evidence" value="ECO:0007669"/>
    <property type="project" value="UniProtKB-KW"/>
</dbReference>
<dbReference type="PANTHER" id="PTHR12302:SF3">
    <property type="entry name" value="SERINE_THREONINE-PROTEIN KINASE 31"/>
    <property type="match status" value="1"/>
</dbReference>